<proteinExistence type="predicted"/>
<dbReference type="Proteomes" id="UP000619033">
    <property type="component" value="Unassembled WGS sequence"/>
</dbReference>
<dbReference type="AlphaFoldDB" id="A0A8J7MPJ5"/>
<keyword evidence="1" id="KW-1133">Transmembrane helix</keyword>
<sequence>MNTVASKARAPSRLRFAGFVFLFVYPLVTLGLLVLLPLTPGWPIPARTAVLVPIVVTAMVWGIIPFIQTRLRRWL</sequence>
<evidence type="ECO:0000313" key="2">
    <source>
        <dbReference type="EMBL" id="MBL4927142.1"/>
    </source>
</evidence>
<feature type="transmembrane region" description="Helical" evidence="1">
    <location>
        <begin position="16"/>
        <end position="38"/>
    </location>
</feature>
<evidence type="ECO:0000256" key="1">
    <source>
        <dbReference type="SAM" id="Phobius"/>
    </source>
</evidence>
<dbReference type="RefSeq" id="WP_202658295.1">
    <property type="nucleotide sequence ID" value="NZ_JAESVP010000002.1"/>
</dbReference>
<name>A0A8J7MPJ5_9RHOB</name>
<feature type="transmembrane region" description="Helical" evidence="1">
    <location>
        <begin position="44"/>
        <end position="67"/>
    </location>
</feature>
<organism evidence="2 3">
    <name type="scientific">Fuscibacter oryzae</name>
    <dbReference type="NCBI Taxonomy" id="2803939"/>
    <lineage>
        <taxon>Bacteria</taxon>
        <taxon>Pseudomonadati</taxon>
        <taxon>Pseudomonadota</taxon>
        <taxon>Alphaproteobacteria</taxon>
        <taxon>Rhodobacterales</taxon>
        <taxon>Paracoccaceae</taxon>
        <taxon>Fuscibacter</taxon>
    </lineage>
</organism>
<reference evidence="2" key="1">
    <citation type="submission" date="2021-01" db="EMBL/GenBank/DDBJ databases">
        <title>Genome seq and assembly of Tabrizicola sp. KVB23.</title>
        <authorList>
            <person name="Chhetri G."/>
        </authorList>
    </citation>
    <scope>NUCLEOTIDE SEQUENCE</scope>
    <source>
        <strain evidence="2">KVB23</strain>
    </source>
</reference>
<keyword evidence="1" id="KW-0812">Transmembrane</keyword>
<keyword evidence="1" id="KW-0472">Membrane</keyword>
<dbReference type="EMBL" id="JAESVP010000002">
    <property type="protein sequence ID" value="MBL4927142.1"/>
    <property type="molecule type" value="Genomic_DNA"/>
</dbReference>
<comment type="caution">
    <text evidence="2">The sequence shown here is derived from an EMBL/GenBank/DDBJ whole genome shotgun (WGS) entry which is preliminary data.</text>
</comment>
<evidence type="ECO:0000313" key="3">
    <source>
        <dbReference type="Proteomes" id="UP000619033"/>
    </source>
</evidence>
<keyword evidence="3" id="KW-1185">Reference proteome</keyword>
<gene>
    <name evidence="2" type="ORF">JI744_03395</name>
</gene>
<protein>
    <submittedName>
        <fullName evidence="2">Uncharacterized protein</fullName>
    </submittedName>
</protein>
<accession>A0A8J7MPJ5</accession>